<feature type="chain" id="PRO_5024992901" evidence="2">
    <location>
        <begin position="24"/>
        <end position="234"/>
    </location>
</feature>
<dbReference type="EMBL" id="RBIL01000001">
    <property type="protein sequence ID" value="RKQ94008.1"/>
    <property type="molecule type" value="Genomic_DNA"/>
</dbReference>
<protein>
    <submittedName>
        <fullName evidence="3">Uncharacterized protein</fullName>
    </submittedName>
</protein>
<evidence type="ECO:0000313" key="3">
    <source>
        <dbReference type="EMBL" id="RKQ94008.1"/>
    </source>
</evidence>
<gene>
    <name evidence="3" type="ORF">C8N24_3884</name>
</gene>
<keyword evidence="2" id="KW-0732">Signal</keyword>
<reference evidence="3 4" key="1">
    <citation type="submission" date="2018-10" db="EMBL/GenBank/DDBJ databases">
        <title>Genomic Encyclopedia of Archaeal and Bacterial Type Strains, Phase II (KMG-II): from individual species to whole genera.</title>
        <authorList>
            <person name="Goeker M."/>
        </authorList>
    </citation>
    <scope>NUCLEOTIDE SEQUENCE [LARGE SCALE GENOMIC DNA]</scope>
    <source>
        <strain evidence="3 4">DSM 14954</strain>
    </source>
</reference>
<dbReference type="RefSeq" id="WP_121252641.1">
    <property type="nucleotide sequence ID" value="NZ_RBIL01000001.1"/>
</dbReference>
<keyword evidence="4" id="KW-1185">Reference proteome</keyword>
<dbReference type="AlphaFoldDB" id="A0A660LFW6"/>
<accession>A0A660LFW6</accession>
<feature type="region of interest" description="Disordered" evidence="1">
    <location>
        <begin position="215"/>
        <end position="234"/>
    </location>
</feature>
<evidence type="ECO:0000313" key="4">
    <source>
        <dbReference type="Proteomes" id="UP000278962"/>
    </source>
</evidence>
<dbReference type="Proteomes" id="UP000278962">
    <property type="component" value="Unassembled WGS sequence"/>
</dbReference>
<feature type="signal peptide" evidence="2">
    <location>
        <begin position="1"/>
        <end position="23"/>
    </location>
</feature>
<dbReference type="OrthoDB" id="9852055at2"/>
<organism evidence="3 4">
    <name type="scientific">Solirubrobacter pauli</name>
    <dbReference type="NCBI Taxonomy" id="166793"/>
    <lineage>
        <taxon>Bacteria</taxon>
        <taxon>Bacillati</taxon>
        <taxon>Actinomycetota</taxon>
        <taxon>Thermoleophilia</taxon>
        <taxon>Solirubrobacterales</taxon>
        <taxon>Solirubrobacteraceae</taxon>
        <taxon>Solirubrobacter</taxon>
    </lineage>
</organism>
<proteinExistence type="predicted"/>
<sequence length="234" mass="23972">MRKTFLVAGMAALAVGTTGVAVAQTPAPSIEASGSGSPSKAGTKSKPKAVNFKLDVKNDAAAKTTAKSIKITFPKTIKVSTKGLDQCTLGDQELINDPSKCKKAFAGKGKASANLNPFSTTPTSLSFDVQPIVGKNEILFLLSGSADAVLHGKIKGSSMTIVITPELQQPVPGAYSALNELGATINKKKGKNALISSVGCKGKKHTIGVEVGYAPNPNPPSAASAKDSFDIKCS</sequence>
<evidence type="ECO:0000256" key="2">
    <source>
        <dbReference type="SAM" id="SignalP"/>
    </source>
</evidence>
<comment type="caution">
    <text evidence="3">The sequence shown here is derived from an EMBL/GenBank/DDBJ whole genome shotgun (WGS) entry which is preliminary data.</text>
</comment>
<evidence type="ECO:0000256" key="1">
    <source>
        <dbReference type="SAM" id="MobiDB-lite"/>
    </source>
</evidence>
<name>A0A660LFW6_9ACTN</name>